<sequence>MTRRCDSNPAQYERNRRFGHLVLALGRATGGAKLPSVGFCLNASKAVYFLVKGGNDLSRSLVCQQAQNNVILLGDVSNSVGRPEIPFSLCNERTQKNKISDLDKSLSVDEVCEVAKKKMKPTNNLAGVQLVDQIFHQDRAKHLLEAASKKSSRCMTPDEALALMLEGNLTKKV</sequence>
<gene>
    <name evidence="1" type="ORF">TKK_016522</name>
</gene>
<proteinExistence type="predicted"/>
<evidence type="ECO:0000313" key="2">
    <source>
        <dbReference type="Proteomes" id="UP001627154"/>
    </source>
</evidence>
<evidence type="ECO:0000313" key="1">
    <source>
        <dbReference type="EMBL" id="KAL3388289.1"/>
    </source>
</evidence>
<comment type="caution">
    <text evidence="1">The sequence shown here is derived from an EMBL/GenBank/DDBJ whole genome shotgun (WGS) entry which is preliminary data.</text>
</comment>
<protein>
    <submittedName>
        <fullName evidence="1">Uncharacterized protein</fullName>
    </submittedName>
</protein>
<dbReference type="EMBL" id="JBJJXI010000134">
    <property type="protein sequence ID" value="KAL3388289.1"/>
    <property type="molecule type" value="Genomic_DNA"/>
</dbReference>
<accession>A0ABD2W572</accession>
<name>A0ABD2W572_9HYME</name>
<dbReference type="AlphaFoldDB" id="A0ABD2W572"/>
<reference evidence="1 2" key="1">
    <citation type="journal article" date="2024" name="bioRxiv">
        <title>A reference genome for Trichogramma kaykai: A tiny desert-dwelling parasitoid wasp with competing sex-ratio distorters.</title>
        <authorList>
            <person name="Culotta J."/>
            <person name="Lindsey A.R."/>
        </authorList>
    </citation>
    <scope>NUCLEOTIDE SEQUENCE [LARGE SCALE GENOMIC DNA]</scope>
    <source>
        <strain evidence="1 2">KSX58</strain>
    </source>
</reference>
<dbReference type="Proteomes" id="UP001627154">
    <property type="component" value="Unassembled WGS sequence"/>
</dbReference>
<keyword evidence="2" id="KW-1185">Reference proteome</keyword>
<organism evidence="1 2">
    <name type="scientific">Trichogramma kaykai</name>
    <dbReference type="NCBI Taxonomy" id="54128"/>
    <lineage>
        <taxon>Eukaryota</taxon>
        <taxon>Metazoa</taxon>
        <taxon>Ecdysozoa</taxon>
        <taxon>Arthropoda</taxon>
        <taxon>Hexapoda</taxon>
        <taxon>Insecta</taxon>
        <taxon>Pterygota</taxon>
        <taxon>Neoptera</taxon>
        <taxon>Endopterygota</taxon>
        <taxon>Hymenoptera</taxon>
        <taxon>Apocrita</taxon>
        <taxon>Proctotrupomorpha</taxon>
        <taxon>Chalcidoidea</taxon>
        <taxon>Trichogrammatidae</taxon>
        <taxon>Trichogramma</taxon>
    </lineage>
</organism>